<protein>
    <submittedName>
        <fullName evidence="2">Acyl dehydratase</fullName>
    </submittedName>
</protein>
<feature type="domain" description="MaoC-like" evidence="1">
    <location>
        <begin position="15"/>
        <end position="120"/>
    </location>
</feature>
<dbReference type="Gene3D" id="3.10.129.10">
    <property type="entry name" value="Hotdog Thioesterase"/>
    <property type="match status" value="1"/>
</dbReference>
<dbReference type="RefSeq" id="WP_090311006.1">
    <property type="nucleotide sequence ID" value="NZ_FNFE01000007.1"/>
</dbReference>
<dbReference type="Proteomes" id="UP000198882">
    <property type="component" value="Unassembled WGS sequence"/>
</dbReference>
<reference evidence="3" key="1">
    <citation type="submission" date="2016-10" db="EMBL/GenBank/DDBJ databases">
        <authorList>
            <person name="Varghese N."/>
            <person name="Submissions S."/>
        </authorList>
    </citation>
    <scope>NUCLEOTIDE SEQUENCE [LARGE SCALE GENOMIC DNA]</scope>
    <source>
        <strain evidence="3">B4,CECT 8067,JCM 17497</strain>
    </source>
</reference>
<evidence type="ECO:0000259" key="1">
    <source>
        <dbReference type="Pfam" id="PF01575"/>
    </source>
</evidence>
<sequence length="159" mass="17729">MAYSYEPHHFEAFEEGQTFRSPGRTITETDVTMQAALTGDWNELHTNAEFAEERDFGERIAHGAMTFNYALGMLMSIGILERTAYAFLGMDSMELPNPASIGDTVSAEIEVAEARALESRDDVGLVVFETEMTTQDETVVFRGDLTFFVCKTGQAEIDF</sequence>
<dbReference type="PANTHER" id="PTHR43664">
    <property type="entry name" value="MONOAMINE OXIDASE-RELATED"/>
    <property type="match status" value="1"/>
</dbReference>
<dbReference type="Pfam" id="PF01575">
    <property type="entry name" value="MaoC_dehydratas"/>
    <property type="match status" value="1"/>
</dbReference>
<dbReference type="OrthoDB" id="209979at2157"/>
<dbReference type="STRING" id="1095776.SAMN04515672_4015"/>
<evidence type="ECO:0000313" key="3">
    <source>
        <dbReference type="Proteomes" id="UP000198882"/>
    </source>
</evidence>
<dbReference type="InterPro" id="IPR029069">
    <property type="entry name" value="HotDog_dom_sf"/>
</dbReference>
<dbReference type="SUPFAM" id="SSF54637">
    <property type="entry name" value="Thioesterase/thiol ester dehydrase-isomerase"/>
    <property type="match status" value="1"/>
</dbReference>
<dbReference type="InterPro" id="IPR052342">
    <property type="entry name" value="MCH/BMMD"/>
</dbReference>
<keyword evidence="3" id="KW-1185">Reference proteome</keyword>
<accession>A0A1G9EXL9</accession>
<dbReference type="InterPro" id="IPR002539">
    <property type="entry name" value="MaoC-like_dom"/>
</dbReference>
<dbReference type="AlphaFoldDB" id="A0A1G9EXL9"/>
<dbReference type="PANTHER" id="PTHR43664:SF1">
    <property type="entry name" value="BETA-METHYLMALYL-COA DEHYDRATASE"/>
    <property type="match status" value="1"/>
</dbReference>
<gene>
    <name evidence="2" type="ORF">SAMN04515672_4015</name>
</gene>
<proteinExistence type="predicted"/>
<organism evidence="2 3">
    <name type="scientific">Natronorubrum texcoconense</name>
    <dbReference type="NCBI Taxonomy" id="1095776"/>
    <lineage>
        <taxon>Archaea</taxon>
        <taxon>Methanobacteriati</taxon>
        <taxon>Methanobacteriota</taxon>
        <taxon>Stenosarchaea group</taxon>
        <taxon>Halobacteria</taxon>
        <taxon>Halobacteriales</taxon>
        <taxon>Natrialbaceae</taxon>
        <taxon>Natronorubrum</taxon>
    </lineage>
</organism>
<evidence type="ECO:0000313" key="2">
    <source>
        <dbReference type="EMBL" id="SDK80852.1"/>
    </source>
</evidence>
<name>A0A1G9EXL9_9EURY</name>
<dbReference type="EMBL" id="FNFE01000007">
    <property type="protein sequence ID" value="SDK80852.1"/>
    <property type="molecule type" value="Genomic_DNA"/>
</dbReference>